<dbReference type="Proteomes" id="UP000694392">
    <property type="component" value="Unplaced"/>
</dbReference>
<evidence type="ECO:0000259" key="14">
    <source>
        <dbReference type="PROSITE" id="PS50268"/>
    </source>
</evidence>
<dbReference type="FunFam" id="2.60.40.60:FF:000129">
    <property type="entry name" value="protocadherin alpha-C2 isoform X1"/>
    <property type="match status" value="1"/>
</dbReference>
<dbReference type="InterPro" id="IPR020894">
    <property type="entry name" value="Cadherin_CS"/>
</dbReference>
<dbReference type="InterPro" id="IPR050174">
    <property type="entry name" value="Protocadherin/Cadherin-CA"/>
</dbReference>
<dbReference type="Pfam" id="PF00028">
    <property type="entry name" value="Cadherin"/>
    <property type="match status" value="5"/>
</dbReference>
<feature type="domain" description="Cadherin" evidence="14">
    <location>
        <begin position="55"/>
        <end position="160"/>
    </location>
</feature>
<reference evidence="15" key="1">
    <citation type="submission" date="2025-08" db="UniProtKB">
        <authorList>
            <consortium name="Ensembl"/>
        </authorList>
    </citation>
    <scope>IDENTIFICATION</scope>
</reference>
<evidence type="ECO:0000313" key="16">
    <source>
        <dbReference type="Proteomes" id="UP000694392"/>
    </source>
</evidence>
<dbReference type="FunFam" id="2.60.40.60:FF:000001">
    <property type="entry name" value="Protocadherin alpha 2"/>
    <property type="match status" value="1"/>
</dbReference>
<feature type="domain" description="Cadherin" evidence="14">
    <location>
        <begin position="270"/>
        <end position="374"/>
    </location>
</feature>
<comment type="subcellular location">
    <subcellularLocation>
        <location evidence="2">Cell membrane</location>
        <topology evidence="2">Single-pass type I membrane protein</topology>
    </subcellularLocation>
</comment>
<reference evidence="15" key="2">
    <citation type="submission" date="2025-09" db="UniProtKB">
        <authorList>
            <consortium name="Ensembl"/>
        </authorList>
    </citation>
    <scope>IDENTIFICATION</scope>
</reference>
<dbReference type="SMART" id="SM00112">
    <property type="entry name" value="CA"/>
    <property type="match status" value="6"/>
</dbReference>
<feature type="transmembrane region" description="Helical" evidence="13">
    <location>
        <begin position="732"/>
        <end position="755"/>
    </location>
</feature>
<dbReference type="FunFam" id="2.60.40.60:FF:000018">
    <property type="entry name" value="Protocadherin gamma c3"/>
    <property type="match status" value="1"/>
</dbReference>
<keyword evidence="4 13" id="KW-0812">Transmembrane</keyword>
<dbReference type="CDD" id="cd11304">
    <property type="entry name" value="Cadherin_repeat"/>
    <property type="match status" value="6"/>
</dbReference>
<evidence type="ECO:0000256" key="2">
    <source>
        <dbReference type="ARBA" id="ARBA00004251"/>
    </source>
</evidence>
<protein>
    <recommendedName>
        <fullName evidence="14">Cadherin domain-containing protein</fullName>
    </recommendedName>
</protein>
<dbReference type="Pfam" id="PF16492">
    <property type="entry name" value="Cadherin_C_2"/>
    <property type="match status" value="1"/>
</dbReference>
<accession>A0A8D0HLS7</accession>
<keyword evidence="11" id="KW-0325">Glycoprotein</keyword>
<feature type="domain" description="Cadherin" evidence="14">
    <location>
        <begin position="611"/>
        <end position="698"/>
    </location>
</feature>
<organism evidence="15 16">
    <name type="scientific">Sphenodon punctatus</name>
    <name type="common">Tuatara</name>
    <name type="synonym">Hatteria punctata</name>
    <dbReference type="NCBI Taxonomy" id="8508"/>
    <lineage>
        <taxon>Eukaryota</taxon>
        <taxon>Metazoa</taxon>
        <taxon>Chordata</taxon>
        <taxon>Craniata</taxon>
        <taxon>Vertebrata</taxon>
        <taxon>Euteleostomi</taxon>
        <taxon>Lepidosauria</taxon>
        <taxon>Sphenodontia</taxon>
        <taxon>Sphenodontidae</taxon>
        <taxon>Sphenodon</taxon>
    </lineage>
</organism>
<keyword evidence="3" id="KW-1003">Cell membrane</keyword>
<keyword evidence="10 13" id="KW-0472">Membrane</keyword>
<dbReference type="Pfam" id="PF08266">
    <property type="entry name" value="Cadherin_2"/>
    <property type="match status" value="1"/>
</dbReference>
<evidence type="ECO:0000313" key="15">
    <source>
        <dbReference type="Ensembl" id="ENSSPUP00000021153.1"/>
    </source>
</evidence>
<evidence type="ECO:0000256" key="8">
    <source>
        <dbReference type="ARBA" id="ARBA00022889"/>
    </source>
</evidence>
<dbReference type="PROSITE" id="PS00232">
    <property type="entry name" value="CADHERIN_1"/>
    <property type="match status" value="3"/>
</dbReference>
<dbReference type="PANTHER" id="PTHR24028:SF234">
    <property type="entry name" value="PROTOCADHERIN GAMMA-A3"/>
    <property type="match status" value="1"/>
</dbReference>
<evidence type="ECO:0000256" key="3">
    <source>
        <dbReference type="ARBA" id="ARBA00022475"/>
    </source>
</evidence>
<evidence type="ECO:0000256" key="6">
    <source>
        <dbReference type="ARBA" id="ARBA00022737"/>
    </source>
</evidence>
<keyword evidence="16" id="KW-1185">Reference proteome</keyword>
<dbReference type="SUPFAM" id="SSF49313">
    <property type="entry name" value="Cadherin-like"/>
    <property type="match status" value="6"/>
</dbReference>
<dbReference type="Ensembl" id="ENSSPUT00000022559.1">
    <property type="protein sequence ID" value="ENSSPUP00000021153.1"/>
    <property type="gene ID" value="ENSSPUG00000016230.1"/>
</dbReference>
<keyword evidence="5" id="KW-0732">Signal</keyword>
<evidence type="ECO:0000256" key="1">
    <source>
        <dbReference type="ARBA" id="ARBA00003436"/>
    </source>
</evidence>
<evidence type="ECO:0000256" key="7">
    <source>
        <dbReference type="ARBA" id="ARBA00022837"/>
    </source>
</evidence>
<feature type="domain" description="Cadherin" evidence="14">
    <location>
        <begin position="161"/>
        <end position="269"/>
    </location>
</feature>
<dbReference type="FunFam" id="2.60.40.60:FF:000004">
    <property type="entry name" value="Protocadherin 1 gamma 2"/>
    <property type="match status" value="1"/>
</dbReference>
<evidence type="ECO:0000256" key="9">
    <source>
        <dbReference type="ARBA" id="ARBA00022989"/>
    </source>
</evidence>
<proteinExistence type="predicted"/>
<dbReference type="InterPro" id="IPR002126">
    <property type="entry name" value="Cadherin-like_dom"/>
</dbReference>
<dbReference type="AlphaFoldDB" id="A0A8D0HLS7"/>
<dbReference type="PRINTS" id="PR00205">
    <property type="entry name" value="CADHERIN"/>
</dbReference>
<evidence type="ECO:0000256" key="5">
    <source>
        <dbReference type="ARBA" id="ARBA00022729"/>
    </source>
</evidence>
<sequence>MIQRSQTLYSNSDKRKQRLRPSANWELAMAAAQRLRDGGGRALLYFVLIAAWEAASGQIRYSIPEEMEKGALVGNIVKDLGLDLKGLSDRGIRLVSRGRTPYFALNAENGYLYIAERIDREQICVRVQKCLLNLQIVDGKMKVFAVEVEVTDINDNAPFFQEEQLELKLSEITTAGTGFSLQEARDEDVGVNSLQGYYLSSDKHFSLRVQTGTDGDKYAELVLERALDREEQAVHDLILTATDGGDPVRSGTAHIRVIVLDANDNAPVFSQPAYKVSVLESVPIGTLLLTVNATDLDEGINAEITYSFWKIKEKRSQIFEVDSKSGELSTVGYLDYENTAFYELEVQAKDMGDLFSRAKILVKVIDVNDNVPYIAVSSLLSSVSEDSPPGTVIALLNVHDDDSGENGEVTCSVPANLPFRLQKSLDNYYSLVTERPLDRELVSGYNVTITATDRGNPPLSSSTTVSVQISDRNDNAPIFSQKSYTSYVRENNPRGALVCQVRASDPDWGENARVTYSLLLPLLPGGEGSESPVSSSISIHSESGAVYALRSFDYEQLRELRFQVQAQDGGSPPLSTNVSVTLWILDQNDNSPEILYPASRRDGSTGVELAPRSSEPGYLVTKVVAVDADSGQNAWLSYQLLKATEPGLFRVGLQSGEIRTARSVLDKDALKQSLVVLVKDNGQPPLSASVSVTVVLADSLPQILSELSSLSASAAAAAGGGGGAEPQPGLTLYLGIAVASVSGLFFSFLLGLLALRLRRWRNSPLLESGASGNFSGVPVSQFVGIDGVRAFLHSYSQEASLTAGSRKSQLHFPQPNYSNTLSSQMSSGNNDPFLSAEDIKANDGNRDYVTGPFPITGYCLWLNMIS</sequence>
<keyword evidence="7 12" id="KW-0106">Calcium</keyword>
<name>A0A8D0HLS7_SPHPU</name>
<evidence type="ECO:0000256" key="13">
    <source>
        <dbReference type="SAM" id="Phobius"/>
    </source>
</evidence>
<keyword evidence="6" id="KW-0677">Repeat</keyword>
<dbReference type="GO" id="GO:0005886">
    <property type="term" value="C:plasma membrane"/>
    <property type="evidence" value="ECO:0007669"/>
    <property type="project" value="UniProtKB-SubCell"/>
</dbReference>
<dbReference type="PANTHER" id="PTHR24028">
    <property type="entry name" value="CADHERIN-87A"/>
    <property type="match status" value="1"/>
</dbReference>
<dbReference type="Gene3D" id="2.60.40.60">
    <property type="entry name" value="Cadherins"/>
    <property type="match status" value="6"/>
</dbReference>
<dbReference type="FunFam" id="2.60.40.60:FF:000002">
    <property type="entry name" value="Protocadherin alpha 2"/>
    <property type="match status" value="1"/>
</dbReference>
<feature type="domain" description="Cadherin" evidence="14">
    <location>
        <begin position="375"/>
        <end position="479"/>
    </location>
</feature>
<dbReference type="InterPro" id="IPR015919">
    <property type="entry name" value="Cadherin-like_sf"/>
</dbReference>
<dbReference type="GO" id="GO:0005509">
    <property type="term" value="F:calcium ion binding"/>
    <property type="evidence" value="ECO:0007669"/>
    <property type="project" value="UniProtKB-UniRule"/>
</dbReference>
<evidence type="ECO:0000256" key="4">
    <source>
        <dbReference type="ARBA" id="ARBA00022692"/>
    </source>
</evidence>
<dbReference type="PROSITE" id="PS50268">
    <property type="entry name" value="CADHERIN_2"/>
    <property type="match status" value="6"/>
</dbReference>
<dbReference type="FunFam" id="2.60.40.60:FF:000006">
    <property type="entry name" value="Protocadherin alpha 2"/>
    <property type="match status" value="1"/>
</dbReference>
<keyword evidence="8" id="KW-0130">Cell adhesion</keyword>
<dbReference type="InterPro" id="IPR032455">
    <property type="entry name" value="Cadherin_C"/>
</dbReference>
<dbReference type="InterPro" id="IPR013164">
    <property type="entry name" value="Cadherin_N"/>
</dbReference>
<evidence type="ECO:0000256" key="10">
    <source>
        <dbReference type="ARBA" id="ARBA00023136"/>
    </source>
</evidence>
<evidence type="ECO:0000256" key="12">
    <source>
        <dbReference type="PROSITE-ProRule" id="PRU00043"/>
    </source>
</evidence>
<feature type="domain" description="Cadherin" evidence="14">
    <location>
        <begin position="480"/>
        <end position="594"/>
    </location>
</feature>
<dbReference type="GeneTree" id="ENSGT00940000159725"/>
<comment type="function">
    <text evidence="1">Potential calcium-dependent cell-adhesion protein. May be involved in the establishment and maintenance of specific neuronal connections in the brain.</text>
</comment>
<keyword evidence="9 13" id="KW-1133">Transmembrane helix</keyword>
<dbReference type="GO" id="GO:0007156">
    <property type="term" value="P:homophilic cell adhesion via plasma membrane adhesion molecules"/>
    <property type="evidence" value="ECO:0007669"/>
    <property type="project" value="InterPro"/>
</dbReference>
<evidence type="ECO:0000256" key="11">
    <source>
        <dbReference type="ARBA" id="ARBA00023180"/>
    </source>
</evidence>